<evidence type="ECO:0000313" key="4">
    <source>
        <dbReference type="Proteomes" id="UP000199648"/>
    </source>
</evidence>
<dbReference type="InterPro" id="IPR000620">
    <property type="entry name" value="EamA_dom"/>
</dbReference>
<feature type="domain" description="EamA" evidence="2">
    <location>
        <begin position="5"/>
        <end position="133"/>
    </location>
</feature>
<feature type="transmembrane region" description="Helical" evidence="1">
    <location>
        <begin position="116"/>
        <end position="134"/>
    </location>
</feature>
<sequence length="290" mass="31598">MEWFPLALLSAFALASADAVTKRFLYAYSSRELVLVRFGVAGLLLVPLAIMHPLPPVPPLFWGLVLLLIPLELAAMWLYMTAIRDAPLHLTVPYLAFTPVFNIGTGWLILGETVSMEGFAGVLLVVAGAWLLNVRRSNGFGLQAWLEPFRAILRERGSRTMLGVALIYSVTSVVGKAAMGYATPLSFGPFYFVVLGGVAVLLFAFPRPSRLSVLVRRPGIHLLVGLFMATMVVTHFLALDRIEVAYMVAVKRTSLLFGIAYGAIWFSERGLPRHLAAGSLMVAGVALILL</sequence>
<accession>A0A1G5PTS3</accession>
<dbReference type="STRING" id="415747.SAMN03097708_00778"/>
<feature type="transmembrane region" description="Helical" evidence="1">
    <location>
        <begin position="218"/>
        <end position="238"/>
    </location>
</feature>
<dbReference type="OrthoDB" id="5762785at2"/>
<dbReference type="AlphaFoldDB" id="A0A1G5PTS3"/>
<dbReference type="RefSeq" id="WP_092992806.1">
    <property type="nucleotide sequence ID" value="NZ_FMWD01000002.1"/>
</dbReference>
<feature type="transmembrane region" description="Helical" evidence="1">
    <location>
        <begin position="188"/>
        <end position="206"/>
    </location>
</feature>
<dbReference type="SUPFAM" id="SSF103481">
    <property type="entry name" value="Multidrug resistance efflux transporter EmrE"/>
    <property type="match status" value="2"/>
</dbReference>
<keyword evidence="4" id="KW-1185">Reference proteome</keyword>
<feature type="transmembrane region" description="Helical" evidence="1">
    <location>
        <begin position="60"/>
        <end position="80"/>
    </location>
</feature>
<dbReference type="GO" id="GO:0016020">
    <property type="term" value="C:membrane"/>
    <property type="evidence" value="ECO:0007669"/>
    <property type="project" value="InterPro"/>
</dbReference>
<dbReference type="Gene3D" id="1.10.3730.20">
    <property type="match status" value="1"/>
</dbReference>
<reference evidence="3 4" key="1">
    <citation type="submission" date="2016-10" db="EMBL/GenBank/DDBJ databases">
        <authorList>
            <person name="de Groot N.N."/>
        </authorList>
    </citation>
    <scope>NUCLEOTIDE SEQUENCE [LARGE SCALE GENOMIC DNA]</scope>
    <source>
        <strain evidence="3 4">HLD2</strain>
    </source>
</reference>
<organism evidence="3 4">
    <name type="scientific">Thiohalomonas denitrificans</name>
    <dbReference type="NCBI Taxonomy" id="415747"/>
    <lineage>
        <taxon>Bacteria</taxon>
        <taxon>Pseudomonadati</taxon>
        <taxon>Pseudomonadota</taxon>
        <taxon>Gammaproteobacteria</taxon>
        <taxon>Thiohalomonadales</taxon>
        <taxon>Thiohalomonadaceae</taxon>
        <taxon>Thiohalomonas</taxon>
    </lineage>
</organism>
<proteinExistence type="predicted"/>
<feature type="transmembrane region" description="Helical" evidence="1">
    <location>
        <begin position="244"/>
        <end position="264"/>
    </location>
</feature>
<name>A0A1G5PTS3_9GAMM</name>
<gene>
    <name evidence="3" type="ORF">SAMN03097708_00778</name>
</gene>
<feature type="transmembrane region" description="Helical" evidence="1">
    <location>
        <begin position="160"/>
        <end position="182"/>
    </location>
</feature>
<evidence type="ECO:0000313" key="3">
    <source>
        <dbReference type="EMBL" id="SCZ52640.1"/>
    </source>
</evidence>
<evidence type="ECO:0000256" key="1">
    <source>
        <dbReference type="SAM" id="Phobius"/>
    </source>
</evidence>
<feature type="transmembrane region" description="Helical" evidence="1">
    <location>
        <begin position="92"/>
        <end position="110"/>
    </location>
</feature>
<protein>
    <submittedName>
        <fullName evidence="3">EamA-like transporter family protein</fullName>
    </submittedName>
</protein>
<evidence type="ECO:0000259" key="2">
    <source>
        <dbReference type="Pfam" id="PF00892"/>
    </source>
</evidence>
<dbReference type="Pfam" id="PF00892">
    <property type="entry name" value="EamA"/>
    <property type="match status" value="2"/>
</dbReference>
<dbReference type="EMBL" id="FMWD01000002">
    <property type="protein sequence ID" value="SCZ52640.1"/>
    <property type="molecule type" value="Genomic_DNA"/>
</dbReference>
<feature type="domain" description="EamA" evidence="2">
    <location>
        <begin position="161"/>
        <end position="289"/>
    </location>
</feature>
<keyword evidence="1" id="KW-0812">Transmembrane</keyword>
<dbReference type="PANTHER" id="PTHR22911:SF137">
    <property type="entry name" value="SOLUTE CARRIER FAMILY 35 MEMBER G2-RELATED"/>
    <property type="match status" value="1"/>
</dbReference>
<dbReference type="Proteomes" id="UP000199648">
    <property type="component" value="Unassembled WGS sequence"/>
</dbReference>
<keyword evidence="1" id="KW-1133">Transmembrane helix</keyword>
<dbReference type="InterPro" id="IPR037185">
    <property type="entry name" value="EmrE-like"/>
</dbReference>
<keyword evidence="1" id="KW-0472">Membrane</keyword>
<dbReference type="PANTHER" id="PTHR22911">
    <property type="entry name" value="ACYL-MALONYL CONDENSING ENZYME-RELATED"/>
    <property type="match status" value="1"/>
</dbReference>